<dbReference type="OrthoDB" id="416786at2759"/>
<dbReference type="PANTHER" id="PTHR45527">
    <property type="entry name" value="NONRIBOSOMAL PEPTIDE SYNTHETASE"/>
    <property type="match status" value="1"/>
</dbReference>
<dbReference type="InterPro" id="IPR045851">
    <property type="entry name" value="AMP-bd_C_sf"/>
</dbReference>
<dbReference type="InterPro" id="IPR009081">
    <property type="entry name" value="PP-bd_ACP"/>
</dbReference>
<dbReference type="Proteomes" id="UP000002812">
    <property type="component" value="Unassembled WGS sequence"/>
</dbReference>
<dbReference type="SUPFAM" id="SSF56801">
    <property type="entry name" value="Acetyl-CoA synthetase-like"/>
    <property type="match status" value="1"/>
</dbReference>
<feature type="domain" description="Carrier" evidence="4">
    <location>
        <begin position="713"/>
        <end position="790"/>
    </location>
</feature>
<dbReference type="CDD" id="cd05918">
    <property type="entry name" value="A_NRPS_SidN3_like"/>
    <property type="match status" value="1"/>
</dbReference>
<proteinExistence type="inferred from homology"/>
<comment type="similarity">
    <text evidence="3">Belongs to the NRP synthetase family.</text>
</comment>
<dbReference type="InterPro" id="IPR006162">
    <property type="entry name" value="Ppantetheine_attach_site"/>
</dbReference>
<dbReference type="InterPro" id="IPR000873">
    <property type="entry name" value="AMP-dep_synth/lig_dom"/>
</dbReference>
<dbReference type="GO" id="GO:0005737">
    <property type="term" value="C:cytoplasm"/>
    <property type="evidence" value="ECO:0007669"/>
    <property type="project" value="TreeGrafter"/>
</dbReference>
<organism evidence="5 6">
    <name type="scientific">Aspergillus oryzae (strain 3.042)</name>
    <name type="common">Yellow koji mold</name>
    <dbReference type="NCBI Taxonomy" id="1160506"/>
    <lineage>
        <taxon>Eukaryota</taxon>
        <taxon>Fungi</taxon>
        <taxon>Dikarya</taxon>
        <taxon>Ascomycota</taxon>
        <taxon>Pezizomycotina</taxon>
        <taxon>Eurotiomycetes</taxon>
        <taxon>Eurotiomycetidae</taxon>
        <taxon>Eurotiales</taxon>
        <taxon>Aspergillaceae</taxon>
        <taxon>Aspergillus</taxon>
        <taxon>Aspergillus subgen. Circumdati</taxon>
    </lineage>
</organism>
<dbReference type="AlphaFoldDB" id="I8AC86"/>
<dbReference type="Gene3D" id="3.30.300.30">
    <property type="match status" value="1"/>
</dbReference>
<dbReference type="PANTHER" id="PTHR45527:SF12">
    <property type="entry name" value="NONRIBOSOMAL PEPTIDE SYNTHETASE IVOA"/>
    <property type="match status" value="1"/>
</dbReference>
<evidence type="ECO:0000313" key="5">
    <source>
        <dbReference type="EMBL" id="EIT83067.1"/>
    </source>
</evidence>
<keyword evidence="2" id="KW-0597">Phosphoprotein</keyword>
<protein>
    <submittedName>
        <fullName evidence="5">Non-ribosomal peptide synthetase module</fullName>
    </submittedName>
</protein>
<evidence type="ECO:0000259" key="4">
    <source>
        <dbReference type="PROSITE" id="PS50075"/>
    </source>
</evidence>
<dbReference type="EMBL" id="AKHY01000038">
    <property type="protein sequence ID" value="EIT83067.1"/>
    <property type="molecule type" value="Genomic_DNA"/>
</dbReference>
<dbReference type="InterPro" id="IPR020845">
    <property type="entry name" value="AMP-binding_CS"/>
</dbReference>
<dbReference type="Gene3D" id="3.30.559.30">
    <property type="entry name" value="Nonribosomal peptide synthetase, condensation domain"/>
    <property type="match status" value="1"/>
</dbReference>
<dbReference type="SUPFAM" id="SSF52777">
    <property type="entry name" value="CoA-dependent acyltransferases"/>
    <property type="match status" value="1"/>
</dbReference>
<evidence type="ECO:0000256" key="2">
    <source>
        <dbReference type="ARBA" id="ARBA00022553"/>
    </source>
</evidence>
<evidence type="ECO:0000256" key="1">
    <source>
        <dbReference type="ARBA" id="ARBA00022450"/>
    </source>
</evidence>
<dbReference type="GO" id="GO:0043041">
    <property type="term" value="P:amino acid activation for nonribosomal peptide biosynthetic process"/>
    <property type="evidence" value="ECO:0007669"/>
    <property type="project" value="TreeGrafter"/>
</dbReference>
<reference evidence="5 6" key="1">
    <citation type="journal article" date="2012" name="Eukaryot. Cell">
        <title>Draft genome sequence of Aspergillus oryzae strain 3.042.</title>
        <authorList>
            <person name="Zhao G."/>
            <person name="Yao Y."/>
            <person name="Qi W."/>
            <person name="Wang C."/>
            <person name="Hou L."/>
            <person name="Zeng B."/>
            <person name="Cao X."/>
        </authorList>
    </citation>
    <scope>NUCLEOTIDE SEQUENCE [LARGE SCALE GENOMIC DNA]</scope>
    <source>
        <strain evidence="5 6">3.042</strain>
    </source>
</reference>
<dbReference type="PROSITE" id="PS00455">
    <property type="entry name" value="AMP_BINDING"/>
    <property type="match status" value="1"/>
</dbReference>
<dbReference type="Pfam" id="PF00501">
    <property type="entry name" value="AMP-binding"/>
    <property type="match status" value="2"/>
</dbReference>
<sequence length="825" mass="90832">MGMHHAIYGERSLILLLEQVAKVYSGKPIESRPAVTPFIEYLIRLDPASGSRLLAKHLRDALNLFSNKVSDYRLNHAKGSPCNRPIDQCAGPSITTMPFRVKVCPQRCAQDALSDIQHLSADWVAHGHYGFPNLKNLSPEYSAAYQLHNLLRNGYPPVVECFLDTAAVNFKANFDSGALHCHQVTKILSQFAHILSCILVPPHCALEEIYTMGPEDTTCLKNWNQIRSEPGEDCIHDVIEIHATALPDEPANSSWDGDLTYEQLSSLSSKLAELLVEQSFGPEVVVPIYTERSRWTAVAMLAVLKAGGAFLLLDPAHSNSRIEAIYRTVEAPLIASVKPCNAAYMVFTSGSTGTPKGVVIEHSLFATNALTRSRSQVLPAKARVLQRASPAFDASIAEILFTLVAGGCVCVPREVDRHTNIVEYVRHFAVNVLYLTPSVARGLKLDQLPYLKALILVGEPMNEVDIATWAGHVDLVNAYGLSECSIETSFLQPVPISTDHRNIGIAPCASCWTVDPENHNTLLPIVAVCELLVEGPIVGRGYIRGGQPHGIYKTDDLVQYAPQLNGFLLYHGRTDTQVKLRGQRIQLGEVEHCIYRCAGNTLKTAIVELVTVDDKPSALVAFLLTAEDGTTGVPNSGDILRSSTPQFRPLVQDVRRSLENQVSSYMTPARFLPLSYVPKSLTGKTDRKYLRETAGRLPLTPTDEVTGIIVQRAPVSEPERILQEVVGDVLQLNMNAVGLDSNLFHLGGNSLAAIKLISRLRRLGWHNLRRTDFHQHPVLSHLALKLGESAQLQTPPEGESASSTRVSWEPLESFRAMREFLGHDR</sequence>
<dbReference type="Pfam" id="PF00550">
    <property type="entry name" value="PP-binding"/>
    <property type="match status" value="1"/>
</dbReference>
<gene>
    <name evidence="5" type="ORF">Ao3042_11693</name>
</gene>
<keyword evidence="1" id="KW-0596">Phosphopantetheine</keyword>
<dbReference type="InterPro" id="IPR042099">
    <property type="entry name" value="ANL_N_sf"/>
</dbReference>
<comment type="caution">
    <text evidence="5">The sequence shown here is derived from an EMBL/GenBank/DDBJ whole genome shotgun (WGS) entry which is preliminary data.</text>
</comment>
<reference evidence="6" key="2">
    <citation type="submission" date="2012-06" db="EMBL/GenBank/DDBJ databases">
        <title>Comparative genomic analyses of Aspergillus oryzae 3.042 and A. oryzae RIB40 for soy-sauce fermentation.</title>
        <authorList>
            <person name="Zhao G."/>
            <person name="Hou L."/>
            <person name="Wang C."/>
            <person name="Cao X."/>
        </authorList>
    </citation>
    <scope>NUCLEOTIDE SEQUENCE [LARGE SCALE GENOMIC DNA]</scope>
    <source>
        <strain evidence="6">3.042</strain>
    </source>
</reference>
<dbReference type="Gene3D" id="1.10.1200.10">
    <property type="entry name" value="ACP-like"/>
    <property type="match status" value="1"/>
</dbReference>
<accession>I8AC86</accession>
<dbReference type="GO" id="GO:0031177">
    <property type="term" value="F:phosphopantetheine binding"/>
    <property type="evidence" value="ECO:0007669"/>
    <property type="project" value="TreeGrafter"/>
</dbReference>
<name>I8AC86_ASPO3</name>
<dbReference type="PROSITE" id="PS50075">
    <property type="entry name" value="CARRIER"/>
    <property type="match status" value="1"/>
</dbReference>
<dbReference type="PROSITE" id="PS00012">
    <property type="entry name" value="PHOSPHOPANTETHEINE"/>
    <property type="match status" value="1"/>
</dbReference>
<evidence type="ECO:0000313" key="6">
    <source>
        <dbReference type="Proteomes" id="UP000002812"/>
    </source>
</evidence>
<dbReference type="Gene3D" id="3.40.50.12780">
    <property type="entry name" value="N-terminal domain of ligase-like"/>
    <property type="match status" value="1"/>
</dbReference>
<dbReference type="SUPFAM" id="SSF47336">
    <property type="entry name" value="ACP-like"/>
    <property type="match status" value="1"/>
</dbReference>
<dbReference type="InterPro" id="IPR036736">
    <property type="entry name" value="ACP-like_sf"/>
</dbReference>
<dbReference type="HOGENOM" id="CLU_000022_2_12_1"/>
<evidence type="ECO:0000256" key="3">
    <source>
        <dbReference type="ARBA" id="ARBA00029454"/>
    </source>
</evidence>
<dbReference type="GO" id="GO:0044550">
    <property type="term" value="P:secondary metabolite biosynthetic process"/>
    <property type="evidence" value="ECO:0007669"/>
    <property type="project" value="TreeGrafter"/>
</dbReference>